<dbReference type="AlphaFoldDB" id="A0A6N2BC99"/>
<feature type="compositionally biased region" description="Basic and acidic residues" evidence="1">
    <location>
        <begin position="140"/>
        <end position="187"/>
    </location>
</feature>
<evidence type="ECO:0000256" key="1">
    <source>
        <dbReference type="SAM" id="MobiDB-lite"/>
    </source>
</evidence>
<feature type="region of interest" description="Disordered" evidence="1">
    <location>
        <begin position="1"/>
        <end position="270"/>
    </location>
</feature>
<dbReference type="PANTHER" id="PTHR22426:SF2">
    <property type="entry name" value="ARGININE_SERINE-RICH COILED-COIL PROTEIN 2"/>
    <property type="match status" value="1"/>
</dbReference>
<gene>
    <name evidence="3" type="ORF">EJD97_014261</name>
</gene>
<evidence type="ECO:0008006" key="4">
    <source>
        <dbReference type="Google" id="ProtNLM"/>
    </source>
</evidence>
<dbReference type="PANTHER" id="PTHR22426">
    <property type="entry name" value="ARGININE_SERINE-RICH COILED-COIL PROTEIN 2"/>
    <property type="match status" value="1"/>
</dbReference>
<accession>A0A6N2BC99</accession>
<feature type="compositionally biased region" description="Basic and acidic residues" evidence="1">
    <location>
        <begin position="102"/>
        <end position="120"/>
    </location>
</feature>
<feature type="compositionally biased region" description="Basic and acidic residues" evidence="1">
    <location>
        <begin position="202"/>
        <end position="270"/>
    </location>
</feature>
<keyword evidence="2" id="KW-0812">Transmembrane</keyword>
<evidence type="ECO:0000313" key="3">
    <source>
        <dbReference type="EMBL" id="TMW91510.1"/>
    </source>
</evidence>
<feature type="region of interest" description="Disordered" evidence="1">
    <location>
        <begin position="282"/>
        <end position="331"/>
    </location>
</feature>
<feature type="compositionally biased region" description="Polar residues" evidence="1">
    <location>
        <begin position="285"/>
        <end position="296"/>
    </location>
</feature>
<feature type="compositionally biased region" description="Basic and acidic residues" evidence="1">
    <location>
        <begin position="58"/>
        <end position="93"/>
    </location>
</feature>
<feature type="transmembrane region" description="Helical" evidence="2">
    <location>
        <begin position="483"/>
        <end position="504"/>
    </location>
</feature>
<evidence type="ECO:0000256" key="2">
    <source>
        <dbReference type="SAM" id="Phobius"/>
    </source>
</evidence>
<sequence>MDLDGKNTSQENIDSKGAFRKLSNDAVNRKYRRRTPVGGSSSSDGSPARKRSSSPIPSRKDDWRHKDDYIDRGSSRNRQDRSGESQRQSDRQSSRSSRNYHKQNDYTRHGRHTDDDDKGYSKLSSHSHHDSRVDNYGNNSRRDNDHRSRHSPRDTDKHYRDRYGDSGHRSKNQEREASSFKDKDLSFDRVGSGRRYNSSSIDDNRSRESDRYKEYRDSRDEKGNRRSDHKSDRSPAYEESRSNRNESNSRKDPQVDAMELDGKKYTKEERKNYEDREKIFADRNVASSKGRVSSPSKKSKFSGMDERSAQGKDANAADGKFSSNSKQGQDLNSELSLEQGVKDSDIDAAKIAAMKAAELVNRNLIGTGIMTTDQKKKLLWGNKKTTTNSEESTHRWDTSLFGDRDRQEKFNKLMSLRLPWCLWPIVGCERRRADGEQTSHPRCREAKGASNGLREAIHCWTSPKRRSYSWTRSLRTCLEHLCILMTLFVLVLCCFAIMELHVLFRLKLCILKFTLSRDQRLYFLNLCYGLNLLLSSTSSSSIYNNLVLHTACNTITDLC</sequence>
<keyword evidence="2" id="KW-0472">Membrane</keyword>
<name>A0A6N2BC99_SOLCI</name>
<feature type="compositionally biased region" description="Polar residues" evidence="1">
    <location>
        <begin position="1"/>
        <end position="12"/>
    </location>
</feature>
<reference evidence="3" key="1">
    <citation type="submission" date="2019-05" db="EMBL/GenBank/DDBJ databases">
        <title>The de novo reference genome and transcriptome assemblies of the wild tomato species Solanum chilense.</title>
        <authorList>
            <person name="Stam R."/>
            <person name="Nosenko T."/>
            <person name="Hoerger A.C."/>
            <person name="Stephan W."/>
            <person name="Seidel M.A."/>
            <person name="Kuhn J.M.M."/>
            <person name="Haberer G."/>
            <person name="Tellier A."/>
        </authorList>
    </citation>
    <scope>NUCLEOTIDE SEQUENCE</scope>
    <source>
        <tissue evidence="3">Mature leaves</tissue>
    </source>
</reference>
<dbReference type="EMBL" id="RXGB01003686">
    <property type="protein sequence ID" value="TMW91510.1"/>
    <property type="molecule type" value="Genomic_DNA"/>
</dbReference>
<keyword evidence="2" id="KW-1133">Transmembrane helix</keyword>
<organism evidence="3">
    <name type="scientific">Solanum chilense</name>
    <name type="common">Tomato</name>
    <name type="synonym">Lycopersicon chilense</name>
    <dbReference type="NCBI Taxonomy" id="4083"/>
    <lineage>
        <taxon>Eukaryota</taxon>
        <taxon>Viridiplantae</taxon>
        <taxon>Streptophyta</taxon>
        <taxon>Embryophyta</taxon>
        <taxon>Tracheophyta</taxon>
        <taxon>Spermatophyta</taxon>
        <taxon>Magnoliopsida</taxon>
        <taxon>eudicotyledons</taxon>
        <taxon>Gunneridae</taxon>
        <taxon>Pentapetalae</taxon>
        <taxon>asterids</taxon>
        <taxon>lamiids</taxon>
        <taxon>Solanales</taxon>
        <taxon>Solanaceae</taxon>
        <taxon>Solanoideae</taxon>
        <taxon>Solaneae</taxon>
        <taxon>Solanum</taxon>
        <taxon>Solanum subgen. Lycopersicon</taxon>
    </lineage>
</organism>
<comment type="caution">
    <text evidence="3">The sequence shown here is derived from an EMBL/GenBank/DDBJ whole genome shotgun (WGS) entry which is preliminary data.</text>
</comment>
<feature type="compositionally biased region" description="Polar residues" evidence="1">
    <location>
        <begin position="321"/>
        <end position="331"/>
    </location>
</feature>
<proteinExistence type="predicted"/>
<protein>
    <recommendedName>
        <fullName evidence="4">Small acidic protein-like domain-containing protein</fullName>
    </recommendedName>
</protein>